<comment type="caution">
    <text evidence="1">The sequence shown here is derived from an EMBL/GenBank/DDBJ whole genome shotgun (WGS) entry which is preliminary data.</text>
</comment>
<proteinExistence type="predicted"/>
<gene>
    <name evidence="1" type="ORF">HAQ05_19640</name>
</gene>
<organism evidence="1 2">
    <name type="scientific">Pseudomonas typographi</name>
    <dbReference type="NCBI Taxonomy" id="2715964"/>
    <lineage>
        <taxon>Bacteria</taxon>
        <taxon>Pseudomonadati</taxon>
        <taxon>Pseudomonadota</taxon>
        <taxon>Gammaproteobacteria</taxon>
        <taxon>Pseudomonadales</taxon>
        <taxon>Pseudomonadaceae</taxon>
        <taxon>Pseudomonas</taxon>
    </lineage>
</organism>
<reference evidence="1 2" key="1">
    <citation type="journal article" date="2020" name="Insects">
        <title>Bacteria Belonging to Pseudomonas typographi sp. nov. from the Bark Beetle Ips typographus Have Genomic Potential to Aid in the Host Ecology.</title>
        <authorList>
            <person name="Peral-Aranega E."/>
            <person name="Saati-Santamaria Z."/>
            <person name="Kolarik M."/>
            <person name="Rivas R."/>
            <person name="Garcia-Fraile P."/>
        </authorList>
    </citation>
    <scope>NUCLEOTIDE SEQUENCE [LARGE SCALE GENOMIC DNA]</scope>
    <source>
        <strain evidence="1 2">CA3A</strain>
    </source>
</reference>
<evidence type="ECO:0000313" key="2">
    <source>
        <dbReference type="Proteomes" id="UP000805841"/>
    </source>
</evidence>
<evidence type="ECO:0000313" key="1">
    <source>
        <dbReference type="EMBL" id="MBD1600897.1"/>
    </source>
</evidence>
<sequence length="72" mass="7951">MAVRQVRAAGDDHTLGDTAAFLPGQPWLFWRCATGMVNQPLEPEMCERQWGGLGGMGVAREENIALYQAFAR</sequence>
<keyword evidence="2" id="KW-1185">Reference proteome</keyword>
<dbReference type="Proteomes" id="UP000805841">
    <property type="component" value="Unassembled WGS sequence"/>
</dbReference>
<protein>
    <submittedName>
        <fullName evidence="1">Uncharacterized protein</fullName>
    </submittedName>
</protein>
<dbReference type="RefSeq" id="WP_190423617.1">
    <property type="nucleotide sequence ID" value="NZ_JAAOCA010000026.1"/>
</dbReference>
<dbReference type="EMBL" id="JAAOCA010000026">
    <property type="protein sequence ID" value="MBD1600897.1"/>
    <property type="molecule type" value="Genomic_DNA"/>
</dbReference>
<accession>A0ABR7Z626</accession>
<name>A0ABR7Z626_9PSED</name>